<dbReference type="Proteomes" id="UP001215280">
    <property type="component" value="Unassembled WGS sequence"/>
</dbReference>
<keyword evidence="2" id="KW-1185">Reference proteome</keyword>
<organism evidence="1 2">
    <name type="scientific">Mycena maculata</name>
    <dbReference type="NCBI Taxonomy" id="230809"/>
    <lineage>
        <taxon>Eukaryota</taxon>
        <taxon>Fungi</taxon>
        <taxon>Dikarya</taxon>
        <taxon>Basidiomycota</taxon>
        <taxon>Agaricomycotina</taxon>
        <taxon>Agaricomycetes</taxon>
        <taxon>Agaricomycetidae</taxon>
        <taxon>Agaricales</taxon>
        <taxon>Marasmiineae</taxon>
        <taxon>Mycenaceae</taxon>
        <taxon>Mycena</taxon>
    </lineage>
</organism>
<gene>
    <name evidence="1" type="ORF">DFH07DRAFT_785945</name>
</gene>
<dbReference type="EMBL" id="JARJLG010000401">
    <property type="protein sequence ID" value="KAJ7713264.1"/>
    <property type="molecule type" value="Genomic_DNA"/>
</dbReference>
<name>A0AAD7H6I9_9AGAR</name>
<proteinExistence type="predicted"/>
<evidence type="ECO:0000313" key="1">
    <source>
        <dbReference type="EMBL" id="KAJ7713264.1"/>
    </source>
</evidence>
<dbReference type="AlphaFoldDB" id="A0AAD7H6I9"/>
<comment type="caution">
    <text evidence="1">The sequence shown here is derived from an EMBL/GenBank/DDBJ whole genome shotgun (WGS) entry which is preliminary data.</text>
</comment>
<protein>
    <submittedName>
        <fullName evidence="1">Uncharacterized protein</fullName>
    </submittedName>
</protein>
<sequence>MPLSSTPYTHEDWYLDTQRMMPATQKMAFGVIGGLGVLPDAFGSPAWWTTVLESIWSAGLMFLCTPPSYLRHRCLLVTQSRMGGRFRTRTMVIHWHRFKGMRTALRSRHGRACQHASWACSWRWCSACRQRGAGWNERGMVETRRWRSMAQHSIGCWYSLATRHAGGDRLSLGAACCELGANDNTATIGMKVDATRTTLPKQAANARADKTALARVREPERLCFFLDL</sequence>
<reference evidence="1" key="1">
    <citation type="submission" date="2023-03" db="EMBL/GenBank/DDBJ databases">
        <title>Massive genome expansion in bonnet fungi (Mycena s.s.) driven by repeated elements and novel gene families across ecological guilds.</title>
        <authorList>
            <consortium name="Lawrence Berkeley National Laboratory"/>
            <person name="Harder C.B."/>
            <person name="Miyauchi S."/>
            <person name="Viragh M."/>
            <person name="Kuo A."/>
            <person name="Thoen E."/>
            <person name="Andreopoulos B."/>
            <person name="Lu D."/>
            <person name="Skrede I."/>
            <person name="Drula E."/>
            <person name="Henrissat B."/>
            <person name="Morin E."/>
            <person name="Kohler A."/>
            <person name="Barry K."/>
            <person name="LaButti K."/>
            <person name="Morin E."/>
            <person name="Salamov A."/>
            <person name="Lipzen A."/>
            <person name="Mereny Z."/>
            <person name="Hegedus B."/>
            <person name="Baldrian P."/>
            <person name="Stursova M."/>
            <person name="Weitz H."/>
            <person name="Taylor A."/>
            <person name="Grigoriev I.V."/>
            <person name="Nagy L.G."/>
            <person name="Martin F."/>
            <person name="Kauserud H."/>
        </authorList>
    </citation>
    <scope>NUCLEOTIDE SEQUENCE</scope>
    <source>
        <strain evidence="1">CBHHK188m</strain>
    </source>
</reference>
<evidence type="ECO:0000313" key="2">
    <source>
        <dbReference type="Proteomes" id="UP001215280"/>
    </source>
</evidence>
<accession>A0AAD7H6I9</accession>